<dbReference type="STRING" id="71717.A0A4Y7TKA4"/>
<dbReference type="Gene3D" id="1.20.1560.10">
    <property type="entry name" value="ABC transporter type 1, transmembrane domain"/>
    <property type="match status" value="2"/>
</dbReference>
<feature type="region of interest" description="Disordered" evidence="10">
    <location>
        <begin position="784"/>
        <end position="823"/>
    </location>
</feature>
<evidence type="ECO:0000256" key="8">
    <source>
        <dbReference type="ARBA" id="ARBA00023026"/>
    </source>
</evidence>
<dbReference type="CDD" id="cd03250">
    <property type="entry name" value="ABCC_MRP_domain1"/>
    <property type="match status" value="1"/>
</dbReference>
<evidence type="ECO:0000256" key="10">
    <source>
        <dbReference type="SAM" id="MobiDB-lite"/>
    </source>
</evidence>
<dbReference type="InterPro" id="IPR050173">
    <property type="entry name" value="ABC_transporter_C-like"/>
</dbReference>
<feature type="transmembrane region" description="Helical" evidence="11">
    <location>
        <begin position="890"/>
        <end position="916"/>
    </location>
</feature>
<evidence type="ECO:0000256" key="9">
    <source>
        <dbReference type="ARBA" id="ARBA00023136"/>
    </source>
</evidence>
<dbReference type="FunFam" id="3.40.50.300:FF:000997">
    <property type="entry name" value="Multidrug resistance-associated protein 1"/>
    <property type="match status" value="1"/>
</dbReference>
<dbReference type="InterPro" id="IPR003593">
    <property type="entry name" value="AAA+_ATPase"/>
</dbReference>
<dbReference type="Pfam" id="PF00005">
    <property type="entry name" value="ABC_tran"/>
    <property type="match status" value="2"/>
</dbReference>
<evidence type="ECO:0000259" key="13">
    <source>
        <dbReference type="PROSITE" id="PS50929"/>
    </source>
</evidence>
<feature type="transmembrane region" description="Helical" evidence="11">
    <location>
        <begin position="235"/>
        <end position="260"/>
    </location>
</feature>
<keyword evidence="8" id="KW-0843">Virulence</keyword>
<dbReference type="PROSITE" id="PS50929">
    <property type="entry name" value="ABC_TM1F"/>
    <property type="match status" value="2"/>
</dbReference>
<reference evidence="14 15" key="1">
    <citation type="journal article" date="2019" name="Nat. Ecol. Evol.">
        <title>Megaphylogeny resolves global patterns of mushroom evolution.</title>
        <authorList>
            <person name="Varga T."/>
            <person name="Krizsan K."/>
            <person name="Foldi C."/>
            <person name="Dima B."/>
            <person name="Sanchez-Garcia M."/>
            <person name="Sanchez-Ramirez S."/>
            <person name="Szollosi G.J."/>
            <person name="Szarkandi J.G."/>
            <person name="Papp V."/>
            <person name="Albert L."/>
            <person name="Andreopoulos W."/>
            <person name="Angelini C."/>
            <person name="Antonin V."/>
            <person name="Barry K.W."/>
            <person name="Bougher N.L."/>
            <person name="Buchanan P."/>
            <person name="Buyck B."/>
            <person name="Bense V."/>
            <person name="Catcheside P."/>
            <person name="Chovatia M."/>
            <person name="Cooper J."/>
            <person name="Damon W."/>
            <person name="Desjardin D."/>
            <person name="Finy P."/>
            <person name="Geml J."/>
            <person name="Haridas S."/>
            <person name="Hughes K."/>
            <person name="Justo A."/>
            <person name="Karasinski D."/>
            <person name="Kautmanova I."/>
            <person name="Kiss B."/>
            <person name="Kocsube S."/>
            <person name="Kotiranta H."/>
            <person name="LaButti K.M."/>
            <person name="Lechner B.E."/>
            <person name="Liimatainen K."/>
            <person name="Lipzen A."/>
            <person name="Lukacs Z."/>
            <person name="Mihaltcheva S."/>
            <person name="Morgado L.N."/>
            <person name="Niskanen T."/>
            <person name="Noordeloos M.E."/>
            <person name="Ohm R.A."/>
            <person name="Ortiz-Santana B."/>
            <person name="Ovrebo C."/>
            <person name="Racz N."/>
            <person name="Riley R."/>
            <person name="Savchenko A."/>
            <person name="Shiryaev A."/>
            <person name="Soop K."/>
            <person name="Spirin V."/>
            <person name="Szebenyi C."/>
            <person name="Tomsovsky M."/>
            <person name="Tulloss R.E."/>
            <person name="Uehling J."/>
            <person name="Grigoriev I.V."/>
            <person name="Vagvolgyi C."/>
            <person name="Papp T."/>
            <person name="Martin F.M."/>
            <person name="Miettinen O."/>
            <person name="Hibbett D.S."/>
            <person name="Nagy L.G."/>
        </authorList>
    </citation>
    <scope>NUCLEOTIDE SEQUENCE [LARGE SCALE GENOMIC DNA]</scope>
    <source>
        <strain evidence="14 15">FP101781</strain>
    </source>
</reference>
<dbReference type="SMART" id="SM00382">
    <property type="entry name" value="AAA"/>
    <property type="match status" value="2"/>
</dbReference>
<evidence type="ECO:0000256" key="6">
    <source>
        <dbReference type="ARBA" id="ARBA00022840"/>
    </source>
</evidence>
<feature type="compositionally biased region" description="Polar residues" evidence="10">
    <location>
        <begin position="1"/>
        <end position="12"/>
    </location>
</feature>
<feature type="compositionally biased region" description="Acidic residues" evidence="10">
    <location>
        <begin position="784"/>
        <end position="804"/>
    </location>
</feature>
<feature type="domain" description="ABC transmembrane type-1" evidence="13">
    <location>
        <begin position="193"/>
        <end position="481"/>
    </location>
</feature>
<feature type="domain" description="ABC transporter" evidence="12">
    <location>
        <begin position="1170"/>
        <end position="1430"/>
    </location>
</feature>
<proteinExistence type="inferred from homology"/>
<accession>A0A4Y7TKA4</accession>
<feature type="transmembrane region" description="Helical" evidence="11">
    <location>
        <begin position="418"/>
        <end position="441"/>
    </location>
</feature>
<evidence type="ECO:0000256" key="7">
    <source>
        <dbReference type="ARBA" id="ARBA00022989"/>
    </source>
</evidence>
<evidence type="ECO:0000256" key="11">
    <source>
        <dbReference type="SAM" id="Phobius"/>
    </source>
</evidence>
<feature type="transmembrane region" description="Helical" evidence="11">
    <location>
        <begin position="1081"/>
        <end position="1101"/>
    </location>
</feature>
<keyword evidence="4 11" id="KW-0812">Transmembrane</keyword>
<feature type="transmembrane region" description="Helical" evidence="11">
    <location>
        <begin position="853"/>
        <end position="878"/>
    </location>
</feature>
<feature type="region of interest" description="Disordered" evidence="10">
    <location>
        <begin position="1296"/>
        <end position="1315"/>
    </location>
</feature>
<evidence type="ECO:0000256" key="3">
    <source>
        <dbReference type="ARBA" id="ARBA00022448"/>
    </source>
</evidence>
<sequence length="1469" mass="162400">MSTKETPTSPQSLARDLKGSRPQNDSSENESELGTEPSQAQFKKRSWWTRVPFTSSKPPPPPKSSIEESELIPEANANWFSHVTFEWITPLLALGYARPLEAPDLWKLQDNRGAAVIAEKINASFDRRLKEAAEYNARLAKGEVKPGMRKMWWAVTPGSVEGKEKHWREVTGKRKASLTWALNDSVKWWFWSSAILKLISDVAQVTSPLVVKAIIQFANDSYTGHRYGTREIPSIGLGVGLSIVLFVMQVIASLAIHHFFYRSASTGVLLRGGLITAIYSRSLRLTSRARSKLTNGKLVNHISTDVSRIDFCAGFFHMAWTAPIQLGICLALLIIQLGPSALAGFAVFIIATPIQTQVMKKLFALRRNSMGWTDKRAKLLQELLGGMKVIKFFAWEVPFLQRIEGYRKREMAYIRDILLIRSGMNAVAISLPALASVLAFVTYSATGHPLEPSVIFTSLTLFNLLRLPLMFLPMSLSTIADASNAIGRLYGVFEAELLEDTHIVDHDLDAAIEVKGASFTWDAPPPEEEDKKKKKRLGHSGHKKANKAKALSAPPSSHGHGAEDAKPAEERIFRVTDVTMSIPRGALVAIVGPVGSGKTSLLQGIIGEMRQTSGNVTFGGSVGYCSQSAWIQNATIRENICFGRPFDEEKYWKAVKDSCLEPDLEMLPNGDMTEVGEKGISLSGGQKQRLNICRTIYCDTDIQIFDDPLSALDAHVGKAVFQNVLQDSLQGKTRILVTHTLHFLPQVDYVYAIADGRVVEHGTYADLMSTGKEFSKFITEFGLQEEDKEEEEEELEGDAIDDAAEEKKGASDERKERKVAKAGPALMQEEERNTGAIEWDVYTSYMKAGKGEVVVPLLLLSLVLIQAATVLSSYWLVWWQERTFNQSQGFYMGIYAGLGLSQAVAAFLMGAAFALLTYFASQTMHKGAVNRVMRAPMSFFETTPLGRIMNRFSKDIDTIDNLLGDALRMFSATLANIIGAIILIAIVLPWFLIGVAAIALLYVWAAAFYRASARELKRLDSVLRSSLYSHFSESLSGLATIRAYKESERFKKDNEDRVDVENRAYWLTVTNQRWLGIRLDFLGALLTIIVALLTVGTRFTISPAQTGLVLSYILSVQQAFGWLIRQTAEVENNMNSVERIDYYAKGIEQEAPHLDPENKPPVSWPDQGRVELRDIFLSYRPGLPPVLKGISMSVKAGEKIGIVGRTGAGKSSIMTALYRLVELSSGSILIDDVDISKIGLTDLRSHLAIIPQDALLFSGTLRSNLDPFNQSDDAALWDALKRSYLTDGPIAAPIPAITGAPRDDDSSPIPSGAHTPVNRFTLDSVIEDEGGNLSIGQRSLVSLARALVKNAKIIILDEATASVDYETDRNIQDTIAHEFKDRTILCIAHRLRTIISYDRICVLDAGQVAEYDTPTNLYESNGIFRGMCERSSITLEDIRHALAKQREGGVAGVRSLIFEVPNNDLDVVS</sequence>
<keyword evidence="5" id="KW-0547">Nucleotide-binding</keyword>
<keyword evidence="3" id="KW-0813">Transport</keyword>
<feature type="compositionally biased region" description="Basic and acidic residues" evidence="10">
    <location>
        <begin position="805"/>
        <end position="816"/>
    </location>
</feature>
<dbReference type="InterPro" id="IPR003439">
    <property type="entry name" value="ABC_transporter-like_ATP-bd"/>
</dbReference>
<dbReference type="Pfam" id="PF00664">
    <property type="entry name" value="ABC_membrane"/>
    <property type="match status" value="2"/>
</dbReference>
<dbReference type="EMBL" id="QPFP01000009">
    <property type="protein sequence ID" value="TEB34627.1"/>
    <property type="molecule type" value="Genomic_DNA"/>
</dbReference>
<dbReference type="CDD" id="cd18597">
    <property type="entry name" value="ABC_6TM_YOR1_D1_like"/>
    <property type="match status" value="1"/>
</dbReference>
<dbReference type="GO" id="GO:0016887">
    <property type="term" value="F:ATP hydrolysis activity"/>
    <property type="evidence" value="ECO:0007669"/>
    <property type="project" value="InterPro"/>
</dbReference>
<feature type="transmembrane region" description="Helical" evidence="11">
    <location>
        <begin position="990"/>
        <end position="1009"/>
    </location>
</feature>
<dbReference type="FunFam" id="1.20.1560.10:FF:000061">
    <property type="entry name" value="ATP-binding cassette transporter YOR1"/>
    <property type="match status" value="1"/>
</dbReference>
<dbReference type="FunFam" id="3.40.50.300:FF:000565">
    <property type="entry name" value="ABC bile acid transporter"/>
    <property type="match status" value="1"/>
</dbReference>
<dbReference type="InterPro" id="IPR017871">
    <property type="entry name" value="ABC_transporter-like_CS"/>
</dbReference>
<name>A0A4Y7TKA4_COPMI</name>
<dbReference type="PANTHER" id="PTHR24223:SF456">
    <property type="entry name" value="MULTIDRUG RESISTANCE-ASSOCIATED PROTEIN LETHAL(2)03659"/>
    <property type="match status" value="1"/>
</dbReference>
<comment type="caution">
    <text evidence="14">The sequence shown here is derived from an EMBL/GenBank/DDBJ whole genome shotgun (WGS) entry which is preliminary data.</text>
</comment>
<dbReference type="CDD" id="cd18606">
    <property type="entry name" value="ABC_6TM_YOR1_D2_like"/>
    <property type="match status" value="1"/>
</dbReference>
<feature type="domain" description="ABC transporter" evidence="12">
    <location>
        <begin position="560"/>
        <end position="780"/>
    </location>
</feature>
<dbReference type="PROSITE" id="PS00211">
    <property type="entry name" value="ABC_TRANSPORTER_1"/>
    <property type="match status" value="1"/>
</dbReference>
<dbReference type="GO" id="GO:0005524">
    <property type="term" value="F:ATP binding"/>
    <property type="evidence" value="ECO:0007669"/>
    <property type="project" value="UniProtKB-KW"/>
</dbReference>
<evidence type="ECO:0000313" key="14">
    <source>
        <dbReference type="EMBL" id="TEB34627.1"/>
    </source>
</evidence>
<keyword evidence="9 11" id="KW-0472">Membrane</keyword>
<dbReference type="FunFam" id="1.20.1560.10:FF:000010">
    <property type="entry name" value="Multidrug resistance-associated ABC transporter"/>
    <property type="match status" value="1"/>
</dbReference>
<dbReference type="CDD" id="cd03244">
    <property type="entry name" value="ABCC_MRP_domain2"/>
    <property type="match status" value="1"/>
</dbReference>
<dbReference type="Gene3D" id="3.40.50.300">
    <property type="entry name" value="P-loop containing nucleotide triphosphate hydrolases"/>
    <property type="match status" value="2"/>
</dbReference>
<dbReference type="SUPFAM" id="SSF52540">
    <property type="entry name" value="P-loop containing nucleoside triphosphate hydrolases"/>
    <property type="match status" value="2"/>
</dbReference>
<feature type="transmembrane region" description="Helical" evidence="11">
    <location>
        <begin position="453"/>
        <end position="472"/>
    </location>
</feature>
<dbReference type="GO" id="GO:0016020">
    <property type="term" value="C:membrane"/>
    <property type="evidence" value="ECO:0007669"/>
    <property type="project" value="UniProtKB-SubCell"/>
</dbReference>
<dbReference type="GO" id="GO:0140359">
    <property type="term" value="F:ABC-type transporter activity"/>
    <property type="evidence" value="ECO:0007669"/>
    <property type="project" value="InterPro"/>
</dbReference>
<protein>
    <submittedName>
        <fullName evidence="14">ATP-binding cassette transporter YOR1</fullName>
    </submittedName>
</protein>
<feature type="transmembrane region" description="Helical" evidence="11">
    <location>
        <begin position="324"/>
        <end position="351"/>
    </location>
</feature>
<evidence type="ECO:0000313" key="15">
    <source>
        <dbReference type="Proteomes" id="UP000298030"/>
    </source>
</evidence>
<evidence type="ECO:0000256" key="4">
    <source>
        <dbReference type="ARBA" id="ARBA00022692"/>
    </source>
</evidence>
<gene>
    <name evidence="14" type="ORF">FA13DRAFT_1811908</name>
</gene>
<dbReference type="SUPFAM" id="SSF90123">
    <property type="entry name" value="ABC transporter transmembrane region"/>
    <property type="match status" value="2"/>
</dbReference>
<keyword evidence="6 14" id="KW-0067">ATP-binding</keyword>
<comment type="subcellular location">
    <subcellularLocation>
        <location evidence="1">Membrane</location>
        <topology evidence="1">Multi-pass membrane protein</topology>
    </subcellularLocation>
</comment>
<organism evidence="14 15">
    <name type="scientific">Coprinellus micaceus</name>
    <name type="common">Glistening ink-cap mushroom</name>
    <name type="synonym">Coprinus micaceus</name>
    <dbReference type="NCBI Taxonomy" id="71717"/>
    <lineage>
        <taxon>Eukaryota</taxon>
        <taxon>Fungi</taxon>
        <taxon>Dikarya</taxon>
        <taxon>Basidiomycota</taxon>
        <taxon>Agaricomycotina</taxon>
        <taxon>Agaricomycetes</taxon>
        <taxon>Agaricomycetidae</taxon>
        <taxon>Agaricales</taxon>
        <taxon>Agaricineae</taxon>
        <taxon>Psathyrellaceae</taxon>
        <taxon>Coprinellus</taxon>
    </lineage>
</organism>
<dbReference type="InterPro" id="IPR036640">
    <property type="entry name" value="ABC1_TM_sf"/>
</dbReference>
<dbReference type="InterPro" id="IPR027417">
    <property type="entry name" value="P-loop_NTPase"/>
</dbReference>
<dbReference type="Proteomes" id="UP000298030">
    <property type="component" value="Unassembled WGS sequence"/>
</dbReference>
<feature type="compositionally biased region" description="Basic residues" evidence="10">
    <location>
        <begin position="532"/>
        <end position="547"/>
    </location>
</feature>
<feature type="region of interest" description="Disordered" evidence="10">
    <location>
        <begin position="519"/>
        <end position="567"/>
    </location>
</feature>
<evidence type="ECO:0000259" key="12">
    <source>
        <dbReference type="PROSITE" id="PS50893"/>
    </source>
</evidence>
<dbReference type="OrthoDB" id="6500128at2759"/>
<dbReference type="InterPro" id="IPR011527">
    <property type="entry name" value="ABC1_TM_dom"/>
</dbReference>
<comment type="similarity">
    <text evidence="2">Belongs to the ABC transporter superfamily. ABCC family. Conjugate transporter (TC 3.A.1.208) subfamily.</text>
</comment>
<evidence type="ECO:0000256" key="2">
    <source>
        <dbReference type="ARBA" id="ARBA00009726"/>
    </source>
</evidence>
<keyword evidence="15" id="KW-1185">Reference proteome</keyword>
<feature type="transmembrane region" description="Helical" evidence="11">
    <location>
        <begin position="966"/>
        <end position="984"/>
    </location>
</feature>
<dbReference type="PANTHER" id="PTHR24223">
    <property type="entry name" value="ATP-BINDING CASSETTE SUB-FAMILY C"/>
    <property type="match status" value="1"/>
</dbReference>
<feature type="domain" description="ABC transmembrane type-1" evidence="13">
    <location>
        <begin position="857"/>
        <end position="1132"/>
    </location>
</feature>
<evidence type="ECO:0000256" key="5">
    <source>
        <dbReference type="ARBA" id="ARBA00022741"/>
    </source>
</evidence>
<feature type="region of interest" description="Disordered" evidence="10">
    <location>
        <begin position="1"/>
        <end position="67"/>
    </location>
</feature>
<evidence type="ECO:0000256" key="1">
    <source>
        <dbReference type="ARBA" id="ARBA00004141"/>
    </source>
</evidence>
<keyword evidence="7 11" id="KW-1133">Transmembrane helix</keyword>
<dbReference type="PROSITE" id="PS50893">
    <property type="entry name" value="ABC_TRANSPORTER_2"/>
    <property type="match status" value="2"/>
</dbReference>